<comment type="caution">
    <text evidence="1">The sequence shown here is derived from an EMBL/GenBank/DDBJ whole genome shotgun (WGS) entry which is preliminary data.</text>
</comment>
<keyword evidence="2" id="KW-1185">Reference proteome</keyword>
<sequence length="86" mass="10250">MPTQLLRTQVTHTPPVVRALETARERWSDETDGKLLLHLIEEGERRLREQRSREIDDRRVELERMSARYRGMFTESLESIREGCPE</sequence>
<reference evidence="1" key="1">
    <citation type="submission" date="2023-03" db="EMBL/GenBank/DDBJ databases">
        <title>MT1 and MT2 Draft Genomes of Novel Species.</title>
        <authorList>
            <person name="Venkateswaran K."/>
        </authorList>
    </citation>
    <scope>NUCLEOTIDE SEQUENCE</scope>
    <source>
        <strain evidence="1">F6_8S_P_1A</strain>
    </source>
</reference>
<accession>A0ABT8ISX0</accession>
<dbReference type="RefSeq" id="WP_301215450.1">
    <property type="nucleotide sequence ID" value="NZ_JAROCB010000001.1"/>
</dbReference>
<dbReference type="Proteomes" id="UP001174210">
    <property type="component" value="Unassembled WGS sequence"/>
</dbReference>
<proteinExistence type="predicted"/>
<gene>
    <name evidence="1" type="ORF">P5G59_01905</name>
</gene>
<evidence type="ECO:0000313" key="2">
    <source>
        <dbReference type="Proteomes" id="UP001174210"/>
    </source>
</evidence>
<evidence type="ECO:0000313" key="1">
    <source>
        <dbReference type="EMBL" id="MDN4595885.1"/>
    </source>
</evidence>
<dbReference type="EMBL" id="JAROCB010000001">
    <property type="protein sequence ID" value="MDN4595885.1"/>
    <property type="molecule type" value="Genomic_DNA"/>
</dbReference>
<name>A0ABT8ISX0_9MICO</name>
<protein>
    <submittedName>
        <fullName evidence="1">Uncharacterized protein</fullName>
    </submittedName>
</protein>
<organism evidence="1 2">
    <name type="scientific">Leifsonia virtsii</name>
    <dbReference type="NCBI Taxonomy" id="3035915"/>
    <lineage>
        <taxon>Bacteria</taxon>
        <taxon>Bacillati</taxon>
        <taxon>Actinomycetota</taxon>
        <taxon>Actinomycetes</taxon>
        <taxon>Micrococcales</taxon>
        <taxon>Microbacteriaceae</taxon>
        <taxon>Leifsonia</taxon>
    </lineage>
</organism>